<feature type="compositionally biased region" description="Polar residues" evidence="1">
    <location>
        <begin position="774"/>
        <end position="787"/>
    </location>
</feature>
<accession>A0AAJ0D873</accession>
<protein>
    <submittedName>
        <fullName evidence="2">Uncharacterized protein</fullName>
    </submittedName>
</protein>
<feature type="compositionally biased region" description="Basic and acidic residues" evidence="1">
    <location>
        <begin position="814"/>
        <end position="826"/>
    </location>
</feature>
<feature type="compositionally biased region" description="Polar residues" evidence="1">
    <location>
        <begin position="60"/>
        <end position="92"/>
    </location>
</feature>
<feature type="compositionally biased region" description="Polar residues" evidence="1">
    <location>
        <begin position="552"/>
        <end position="562"/>
    </location>
</feature>
<feature type="region of interest" description="Disordered" evidence="1">
    <location>
        <begin position="492"/>
        <end position="570"/>
    </location>
</feature>
<feature type="region of interest" description="Disordered" evidence="1">
    <location>
        <begin position="583"/>
        <end position="727"/>
    </location>
</feature>
<feature type="compositionally biased region" description="Polar residues" evidence="1">
    <location>
        <begin position="667"/>
        <end position="685"/>
    </location>
</feature>
<evidence type="ECO:0000313" key="3">
    <source>
        <dbReference type="Proteomes" id="UP001271007"/>
    </source>
</evidence>
<dbReference type="AlphaFoldDB" id="A0AAJ0D873"/>
<feature type="region of interest" description="Disordered" evidence="1">
    <location>
        <begin position="758"/>
        <end position="826"/>
    </location>
</feature>
<dbReference type="Proteomes" id="UP001271007">
    <property type="component" value="Unassembled WGS sequence"/>
</dbReference>
<organism evidence="2 3">
    <name type="scientific">Extremus antarcticus</name>
    <dbReference type="NCBI Taxonomy" id="702011"/>
    <lineage>
        <taxon>Eukaryota</taxon>
        <taxon>Fungi</taxon>
        <taxon>Dikarya</taxon>
        <taxon>Ascomycota</taxon>
        <taxon>Pezizomycotina</taxon>
        <taxon>Dothideomycetes</taxon>
        <taxon>Dothideomycetidae</taxon>
        <taxon>Mycosphaerellales</taxon>
        <taxon>Extremaceae</taxon>
        <taxon>Extremus</taxon>
    </lineage>
</organism>
<keyword evidence="3" id="KW-1185">Reference proteome</keyword>
<feature type="compositionally biased region" description="Low complexity" evidence="1">
    <location>
        <begin position="530"/>
        <end position="541"/>
    </location>
</feature>
<evidence type="ECO:0000313" key="2">
    <source>
        <dbReference type="EMBL" id="KAK3048681.1"/>
    </source>
</evidence>
<name>A0AAJ0D873_9PEZI</name>
<feature type="compositionally biased region" description="Low complexity" evidence="1">
    <location>
        <begin position="717"/>
        <end position="727"/>
    </location>
</feature>
<feature type="region of interest" description="Disordered" evidence="1">
    <location>
        <begin position="60"/>
        <end position="102"/>
    </location>
</feature>
<gene>
    <name evidence="2" type="ORF">LTR09_009990</name>
</gene>
<proteinExistence type="predicted"/>
<reference evidence="2" key="1">
    <citation type="submission" date="2023-04" db="EMBL/GenBank/DDBJ databases">
        <title>Black Yeasts Isolated from many extreme environments.</title>
        <authorList>
            <person name="Coleine C."/>
            <person name="Stajich J.E."/>
            <person name="Selbmann L."/>
        </authorList>
    </citation>
    <scope>NUCLEOTIDE SEQUENCE</scope>
    <source>
        <strain evidence="2">CCFEE 5312</strain>
    </source>
</reference>
<comment type="caution">
    <text evidence="2">The sequence shown here is derived from an EMBL/GenBank/DDBJ whole genome shotgun (WGS) entry which is preliminary data.</text>
</comment>
<evidence type="ECO:0000256" key="1">
    <source>
        <dbReference type="SAM" id="MobiDB-lite"/>
    </source>
</evidence>
<dbReference type="EMBL" id="JAWDJX010000046">
    <property type="protein sequence ID" value="KAK3048681.1"/>
    <property type="molecule type" value="Genomic_DNA"/>
</dbReference>
<feature type="compositionally biased region" description="Low complexity" evidence="1">
    <location>
        <begin position="758"/>
        <end position="767"/>
    </location>
</feature>
<sequence>MRTKQVVKKVPGGMGIELRPAAAGYSSANITTSLSNMVSTRSSLQASLQAETPAAARTSATALVSMETDTSSSSPAEMAVESSTSPTDHQVASSSISPSKDSSGRVYILDTHCYERRKAQEIAYYKVFYRRLKAQIIAQQPALRTFGGPPSARFRTCNWRFDKSLVAERPETKEHEWLCTIPSDPRHFVAEAHRRTDKPTGVQVPTLAICNYVREFAPSEHISRPLQTQIKRPWKPLELFEGKIKRANEEHSQRWLIAQEQVTQPEIDVDDEGKEEEEDASFQWKDEHMLQRMTDKSKDNACSTNGITKVKRPGKFNGDKWLERMNKANSTVIQPCTGSNTVTHWKGGPKRHRFTDFMATAAAANKDEDLDFSFDPADAEDWVIKTAGPAGDYELFHRGTSNPNLRRLFAAPDRPAGVHDPAEQIHFQDAERKEQAKIWKANAATRAQINQRLAQTFPVHGAEWEMQVKQAEKDLWEAGKIMPPTIAALNKEAKAEAAREKKRKATDALEGGDSGAMAPPAKRRGGRGGAATATGSEGGSALEVDNGGAEDSASTAAATQPRRSLRHSTRTAAAAFTNAVEAEGAASDSAVPETTGDVTNSAASTVVAPPAKKRKRGTEMATAIGSEVGSALEGDGGVAESGSDAAMAASPKKRRGRSTPEPAYHTLETTNTARSTAKTNDTDLVSTKADAAEATAAQAGKSKKRNAGTVFEGEMGGEAAEQAEQAGHPMVVDGVVQRPGSRNISPLTVVGSDEDEAAAALLTLSAETEVDASTEPSKPETQPAQEVQQRKKPKLTLKNSGPKPATPGKGIQTGKKDGDEAMRDAE</sequence>